<dbReference type="AlphaFoldDB" id="A0ABC9F6D2"/>
<name>A0ABC9F6D2_9POAL</name>
<evidence type="ECO:0000313" key="2">
    <source>
        <dbReference type="Proteomes" id="UP001497457"/>
    </source>
</evidence>
<organism evidence="1 2">
    <name type="scientific">Urochloa decumbens</name>
    <dbReference type="NCBI Taxonomy" id="240449"/>
    <lineage>
        <taxon>Eukaryota</taxon>
        <taxon>Viridiplantae</taxon>
        <taxon>Streptophyta</taxon>
        <taxon>Embryophyta</taxon>
        <taxon>Tracheophyta</taxon>
        <taxon>Spermatophyta</taxon>
        <taxon>Magnoliopsida</taxon>
        <taxon>Liliopsida</taxon>
        <taxon>Poales</taxon>
        <taxon>Poaceae</taxon>
        <taxon>PACMAD clade</taxon>
        <taxon>Panicoideae</taxon>
        <taxon>Panicodae</taxon>
        <taxon>Paniceae</taxon>
        <taxon>Melinidinae</taxon>
        <taxon>Urochloa</taxon>
    </lineage>
</organism>
<sequence>MVRLEGFASDKVVDRHGLTDVGGPLFVGGVSFLTTATNLFADSCMLWCLRTEQSFRDYLEFCEEAFKLAVEEMVAACDSPTDLIIQTESDEKLFQNHFFNFMALRDKYSVIVDEASRAENLSPHRAYSEDEMNHIHCKNDKHALLTKLHGVRRYYAYQKSLLEYDFIKWNSDPEEVLKWIKESTGWSALDDYELQLSLESHMKLLKRHVSELGSTSTSSSMPDEFKNVALEEINSRLSSQLEKHLQIPDMWLMQEYFNRVKIRNLARECSNQAEKAGVILVEEFLPITHLEGQMLPERLPLNLREQMKQRVKQSLESATRYLHRQGAPRSWALKALAIGAISAVSYSMLDEYKLKTVN</sequence>
<gene>
    <name evidence="1" type="ORF">URODEC1_LOCUS102364</name>
</gene>
<protein>
    <submittedName>
        <fullName evidence="1">Uncharacterized protein</fullName>
    </submittedName>
</protein>
<dbReference type="Proteomes" id="UP001497457">
    <property type="component" value="Chromosome 5rd"/>
</dbReference>
<reference evidence="2" key="1">
    <citation type="submission" date="2024-06" db="EMBL/GenBank/DDBJ databases">
        <authorList>
            <person name="Ryan C."/>
        </authorList>
    </citation>
    <scope>NUCLEOTIDE SEQUENCE [LARGE SCALE GENOMIC DNA]</scope>
</reference>
<evidence type="ECO:0000313" key="1">
    <source>
        <dbReference type="EMBL" id="CAL5069694.1"/>
    </source>
</evidence>
<proteinExistence type="predicted"/>
<reference evidence="1 2" key="2">
    <citation type="submission" date="2024-10" db="EMBL/GenBank/DDBJ databases">
        <authorList>
            <person name="Ryan C."/>
        </authorList>
    </citation>
    <scope>NUCLEOTIDE SEQUENCE [LARGE SCALE GENOMIC DNA]</scope>
</reference>
<dbReference type="EMBL" id="OZ075115">
    <property type="protein sequence ID" value="CAL5069694.1"/>
    <property type="molecule type" value="Genomic_DNA"/>
</dbReference>
<keyword evidence="2" id="KW-1185">Reference proteome</keyword>
<accession>A0ABC9F6D2</accession>